<dbReference type="OrthoDB" id="9814913at2"/>
<dbReference type="EMBL" id="MASI01000005">
    <property type="protein sequence ID" value="ODA66996.1"/>
    <property type="molecule type" value="Genomic_DNA"/>
</dbReference>
<comment type="cofactor">
    <cofactor evidence="4">
        <name>Mg(2+)</name>
        <dbReference type="ChEBI" id="CHEBI:18420"/>
    </cofactor>
</comment>
<sequence length="247" mass="26622">MSRKTENSLPSVTDSAAFFIDFDGTLVEIAPRPHLVEVGPEVLDLLRGLSARLNGAVAILTGRPLATVDGFLSPLTLPAGAEHGAVRRDAEGMVHRDFEADAMTKVGEALQVLADEHGELELERKESSVALHYRQKPELGEIAREAVYKAIEGKPDFHVMDGKMVLEVKVEGLDKGLALEAFMSETPFAGRVPIMIGDDVTDEYAFAAANKAGGISIKIGEGETIAQYRTDRAGFMNWAKAFADAGR</sequence>
<dbReference type="GO" id="GO:0005992">
    <property type="term" value="P:trehalose biosynthetic process"/>
    <property type="evidence" value="ECO:0007669"/>
    <property type="project" value="UniProtKB-UniPathway"/>
</dbReference>
<dbReference type="Gene3D" id="3.30.70.1020">
    <property type="entry name" value="Trehalose-6-phosphate phosphatase related protein, domain 2"/>
    <property type="match status" value="1"/>
</dbReference>
<name>A0A1E2RXM3_9HYPH</name>
<dbReference type="InterPro" id="IPR023214">
    <property type="entry name" value="HAD_sf"/>
</dbReference>
<evidence type="ECO:0000313" key="5">
    <source>
        <dbReference type="EMBL" id="ODA66996.1"/>
    </source>
</evidence>
<keyword evidence="3 4" id="KW-0378">Hydrolase</keyword>
<dbReference type="NCBIfam" id="TIGR01484">
    <property type="entry name" value="HAD-SF-IIB"/>
    <property type="match status" value="1"/>
</dbReference>
<comment type="function">
    <text evidence="4">Removes the phosphate from trehalose 6-phosphate to produce free trehalose.</text>
</comment>
<dbReference type="AlphaFoldDB" id="A0A1E2RXM3"/>
<dbReference type="InterPro" id="IPR036412">
    <property type="entry name" value="HAD-like_sf"/>
</dbReference>
<dbReference type="Gene3D" id="3.40.50.1000">
    <property type="entry name" value="HAD superfamily/HAD-like"/>
    <property type="match status" value="1"/>
</dbReference>
<dbReference type="CDD" id="cd01627">
    <property type="entry name" value="HAD_TPP"/>
    <property type="match status" value="1"/>
</dbReference>
<accession>A0A1E2RXM3</accession>
<evidence type="ECO:0000313" key="6">
    <source>
        <dbReference type="Proteomes" id="UP000095087"/>
    </source>
</evidence>
<organism evidence="5 6">
    <name type="scientific">Methyloligella halotolerans</name>
    <dbReference type="NCBI Taxonomy" id="1177755"/>
    <lineage>
        <taxon>Bacteria</taxon>
        <taxon>Pseudomonadati</taxon>
        <taxon>Pseudomonadota</taxon>
        <taxon>Alphaproteobacteria</taxon>
        <taxon>Hyphomicrobiales</taxon>
        <taxon>Hyphomicrobiaceae</taxon>
        <taxon>Methyloligella</taxon>
    </lineage>
</organism>
<dbReference type="PATRIC" id="fig|1177755.3.peg.2307"/>
<comment type="caution">
    <text evidence="5">The sequence shown here is derived from an EMBL/GenBank/DDBJ whole genome shotgun (WGS) entry which is preliminary data.</text>
</comment>
<comment type="catalytic activity">
    <reaction evidence="4">
        <text>alpha,alpha-trehalose 6-phosphate + H2O = alpha,alpha-trehalose + phosphate</text>
        <dbReference type="Rhea" id="RHEA:23420"/>
        <dbReference type="ChEBI" id="CHEBI:15377"/>
        <dbReference type="ChEBI" id="CHEBI:16551"/>
        <dbReference type="ChEBI" id="CHEBI:43474"/>
        <dbReference type="ChEBI" id="CHEBI:58429"/>
        <dbReference type="EC" id="3.1.3.12"/>
    </reaction>
</comment>
<dbReference type="Pfam" id="PF02358">
    <property type="entry name" value="Trehalose_PPase"/>
    <property type="match status" value="1"/>
</dbReference>
<gene>
    <name evidence="5" type="ORF">A7A08_02293</name>
</gene>
<dbReference type="EC" id="3.1.3.12" evidence="4"/>
<dbReference type="SUPFAM" id="SSF56784">
    <property type="entry name" value="HAD-like"/>
    <property type="match status" value="1"/>
</dbReference>
<proteinExistence type="inferred from homology"/>
<evidence type="ECO:0000256" key="4">
    <source>
        <dbReference type="RuleBase" id="RU361117"/>
    </source>
</evidence>
<dbReference type="InterPro" id="IPR006379">
    <property type="entry name" value="HAD-SF_hydro_IIB"/>
</dbReference>
<keyword evidence="6" id="KW-1185">Reference proteome</keyword>
<evidence type="ECO:0000256" key="1">
    <source>
        <dbReference type="ARBA" id="ARBA00005199"/>
    </source>
</evidence>
<dbReference type="Proteomes" id="UP000095087">
    <property type="component" value="Unassembled WGS sequence"/>
</dbReference>
<dbReference type="PANTHER" id="PTHR43768">
    <property type="entry name" value="TREHALOSE 6-PHOSPHATE PHOSPHATASE"/>
    <property type="match status" value="1"/>
</dbReference>
<dbReference type="GO" id="GO:0004805">
    <property type="term" value="F:trehalose-phosphatase activity"/>
    <property type="evidence" value="ECO:0007669"/>
    <property type="project" value="UniProtKB-EC"/>
</dbReference>
<evidence type="ECO:0000256" key="3">
    <source>
        <dbReference type="ARBA" id="ARBA00022801"/>
    </source>
</evidence>
<dbReference type="UniPathway" id="UPA00299"/>
<dbReference type="InterPro" id="IPR003337">
    <property type="entry name" value="Trehalose_PPase"/>
</dbReference>
<evidence type="ECO:0000256" key="2">
    <source>
        <dbReference type="ARBA" id="ARBA00008770"/>
    </source>
</evidence>
<keyword evidence="4" id="KW-0460">Magnesium</keyword>
<dbReference type="InterPro" id="IPR044651">
    <property type="entry name" value="OTSB-like"/>
</dbReference>
<reference evidence="5 6" key="1">
    <citation type="submission" date="2016-07" db="EMBL/GenBank/DDBJ databases">
        <title>Draft genome sequence of Methyloligella halotolerans C2T (VKM B-2706T=CCUG 61687T=DSM 25045T), a halotolerant polyhydroxybutyrate accumulating methylotroph.</title>
        <authorList>
            <person name="Vasilenko O.V."/>
            <person name="Doronina N.V."/>
            <person name="Poroshina M.N."/>
            <person name="Tarlachkov S.V."/>
            <person name="Trotsenko Y.A."/>
        </authorList>
    </citation>
    <scope>NUCLEOTIDE SEQUENCE [LARGE SCALE GENOMIC DNA]</scope>
    <source>
        <strain evidence="5 6">VKM B-2706</strain>
    </source>
</reference>
<comment type="similarity">
    <text evidence="2 4">Belongs to the trehalose phosphatase family.</text>
</comment>
<protein>
    <recommendedName>
        <fullName evidence="4">Trehalose 6-phosphate phosphatase</fullName>
        <ecNumber evidence="4">3.1.3.12</ecNumber>
    </recommendedName>
</protein>
<comment type="pathway">
    <text evidence="1 4">Glycan biosynthesis; trehalose biosynthesis.</text>
</comment>
<dbReference type="STRING" id="1177755.A7A08_02293"/>
<dbReference type="NCBIfam" id="TIGR00685">
    <property type="entry name" value="T6PP"/>
    <property type="match status" value="1"/>
</dbReference>
<keyword evidence="4" id="KW-0479">Metal-binding</keyword>
<dbReference type="PANTHER" id="PTHR43768:SF3">
    <property type="entry name" value="TREHALOSE 6-PHOSPHATE PHOSPHATASE"/>
    <property type="match status" value="1"/>
</dbReference>
<dbReference type="GO" id="GO:0046872">
    <property type="term" value="F:metal ion binding"/>
    <property type="evidence" value="ECO:0007669"/>
    <property type="project" value="UniProtKB-KW"/>
</dbReference>